<sequence>MRGNIIDIKGPKVFAIPFRFFGIILIIVGFFYIKSHPVIGLLNSVAALIVLLSYEGVVIDKKDKIIKRYTSILLLRFGKPEQYTVADHIFYVDTEKPEGKGIIKPKNRYVAYLHSSRENFLLLKDTELKTLLPNLEILGKFLNINVRKL</sequence>
<name>A0A848IYQ3_9BACT</name>
<evidence type="ECO:0000313" key="2">
    <source>
        <dbReference type="EMBL" id="NMM48766.1"/>
    </source>
</evidence>
<reference evidence="2 3" key="1">
    <citation type="submission" date="2020-04" db="EMBL/GenBank/DDBJ databases">
        <title>Flammeovirgaceae bacterium KN852 isolated from deep sea.</title>
        <authorList>
            <person name="Zhang D.-C."/>
        </authorList>
    </citation>
    <scope>NUCLEOTIDE SEQUENCE [LARGE SCALE GENOMIC DNA]</scope>
    <source>
        <strain evidence="2 3">KN852</strain>
    </source>
</reference>
<organism evidence="2 3">
    <name type="scientific">Marinigracilibium pacificum</name>
    <dbReference type="NCBI Taxonomy" id="2729599"/>
    <lineage>
        <taxon>Bacteria</taxon>
        <taxon>Pseudomonadati</taxon>
        <taxon>Bacteroidota</taxon>
        <taxon>Cytophagia</taxon>
        <taxon>Cytophagales</taxon>
        <taxon>Flammeovirgaceae</taxon>
        <taxon>Marinigracilibium</taxon>
    </lineage>
</organism>
<dbReference type="EMBL" id="JABBNU010000005">
    <property type="protein sequence ID" value="NMM48766.1"/>
    <property type="molecule type" value="Genomic_DNA"/>
</dbReference>
<dbReference type="RefSeq" id="WP_169681005.1">
    <property type="nucleotide sequence ID" value="NZ_JABBNU010000005.1"/>
</dbReference>
<gene>
    <name evidence="2" type="ORF">HH304_10180</name>
</gene>
<dbReference type="AlphaFoldDB" id="A0A848IYQ3"/>
<keyword evidence="1" id="KW-0472">Membrane</keyword>
<keyword evidence="3" id="KW-1185">Reference proteome</keyword>
<keyword evidence="1" id="KW-1133">Transmembrane helix</keyword>
<feature type="transmembrane region" description="Helical" evidence="1">
    <location>
        <begin position="12"/>
        <end position="33"/>
    </location>
</feature>
<evidence type="ECO:0000313" key="3">
    <source>
        <dbReference type="Proteomes" id="UP000559010"/>
    </source>
</evidence>
<evidence type="ECO:0000256" key="1">
    <source>
        <dbReference type="SAM" id="Phobius"/>
    </source>
</evidence>
<feature type="transmembrane region" description="Helical" evidence="1">
    <location>
        <begin position="39"/>
        <end position="59"/>
    </location>
</feature>
<protein>
    <submittedName>
        <fullName evidence="2">Uncharacterized protein</fullName>
    </submittedName>
</protein>
<comment type="caution">
    <text evidence="2">The sequence shown here is derived from an EMBL/GenBank/DDBJ whole genome shotgun (WGS) entry which is preliminary data.</text>
</comment>
<keyword evidence="1" id="KW-0812">Transmembrane</keyword>
<accession>A0A848IYQ3</accession>
<proteinExistence type="predicted"/>
<dbReference type="Proteomes" id="UP000559010">
    <property type="component" value="Unassembled WGS sequence"/>
</dbReference>